<protein>
    <submittedName>
        <fullName evidence="1">DUF3679 domain-containing protein</fullName>
    </submittedName>
</protein>
<dbReference type="RefSeq" id="WP_122911811.1">
    <property type="nucleotide sequence ID" value="NZ_RHHT01000002.1"/>
</dbReference>
<evidence type="ECO:0000313" key="1">
    <source>
        <dbReference type="EMBL" id="RNB86320.1"/>
    </source>
</evidence>
<accession>A0A3M8DDU3</accession>
<sequence length="102" mass="10946">MNVTFKLAGMLVILLIGVVLGLQTAERGIAKVSGVPQQQPQTFYIKQVDKGQMEIAVMGKNVQTASPDQMVNYVSNMGVTLGGSVKNGAKVFVEWVGAFFEP</sequence>
<name>A0A3M8DDU3_9BACL</name>
<dbReference type="Proteomes" id="UP000281915">
    <property type="component" value="Unassembled WGS sequence"/>
</dbReference>
<reference evidence="1 2" key="1">
    <citation type="submission" date="2018-10" db="EMBL/GenBank/DDBJ databases">
        <title>Phylogenomics of Brevibacillus.</title>
        <authorList>
            <person name="Dunlap C."/>
        </authorList>
    </citation>
    <scope>NUCLEOTIDE SEQUENCE [LARGE SCALE GENOMIC DNA]</scope>
    <source>
        <strain evidence="1 2">JCM 15085</strain>
    </source>
</reference>
<proteinExistence type="predicted"/>
<dbReference type="InterPro" id="IPR020534">
    <property type="entry name" value="Uncharacterised_YqxA"/>
</dbReference>
<evidence type="ECO:0000313" key="2">
    <source>
        <dbReference type="Proteomes" id="UP000281915"/>
    </source>
</evidence>
<dbReference type="EMBL" id="RHHT01000002">
    <property type="protein sequence ID" value="RNB86320.1"/>
    <property type="molecule type" value="Genomic_DNA"/>
</dbReference>
<comment type="caution">
    <text evidence="1">The sequence shown here is derived from an EMBL/GenBank/DDBJ whole genome shotgun (WGS) entry which is preliminary data.</text>
</comment>
<organism evidence="1 2">
    <name type="scientific">Brevibacillus panacihumi</name>
    <dbReference type="NCBI Taxonomy" id="497735"/>
    <lineage>
        <taxon>Bacteria</taxon>
        <taxon>Bacillati</taxon>
        <taxon>Bacillota</taxon>
        <taxon>Bacilli</taxon>
        <taxon>Bacillales</taxon>
        <taxon>Paenibacillaceae</taxon>
        <taxon>Brevibacillus</taxon>
    </lineage>
</organism>
<dbReference type="AlphaFoldDB" id="A0A3M8DDU3"/>
<dbReference type="Pfam" id="PF12438">
    <property type="entry name" value="DUF3679"/>
    <property type="match status" value="1"/>
</dbReference>
<gene>
    <name evidence="1" type="ORF">EDM58_01875</name>
</gene>